<dbReference type="CDD" id="cd11306">
    <property type="entry name" value="M35_peptidyl-Lys"/>
    <property type="match status" value="1"/>
</dbReference>
<feature type="signal peptide" evidence="8">
    <location>
        <begin position="1"/>
        <end position="22"/>
    </location>
</feature>
<name>A0ABP1CH98_9APHY</name>
<dbReference type="EMBL" id="OZ037944">
    <property type="protein sequence ID" value="CAL1694054.1"/>
    <property type="molecule type" value="Genomic_DNA"/>
</dbReference>
<keyword evidence="7" id="KW-0482">Metalloprotease</keyword>
<dbReference type="PANTHER" id="PTHR37016:SF3">
    <property type="entry name" value="NEUTRAL PROTEASE 2-RELATED"/>
    <property type="match status" value="1"/>
</dbReference>
<evidence type="ECO:0000256" key="3">
    <source>
        <dbReference type="ARBA" id="ARBA00022670"/>
    </source>
</evidence>
<dbReference type="InterPro" id="IPR050414">
    <property type="entry name" value="Fungal_M35_metalloproteases"/>
</dbReference>
<feature type="domain" description="Lysine-specific metallo-endopeptidase" evidence="9">
    <location>
        <begin position="216"/>
        <end position="348"/>
    </location>
</feature>
<keyword evidence="11" id="KW-1185">Reference proteome</keyword>
<protein>
    <recommendedName>
        <fullName evidence="9">Lysine-specific metallo-endopeptidase domain-containing protein</fullName>
    </recommendedName>
</protein>
<keyword evidence="3" id="KW-0645">Protease</keyword>
<evidence type="ECO:0000256" key="2">
    <source>
        <dbReference type="ARBA" id="ARBA00010279"/>
    </source>
</evidence>
<dbReference type="SMART" id="SM01351">
    <property type="entry name" value="Aspzincin_M35"/>
    <property type="match status" value="1"/>
</dbReference>
<keyword evidence="5" id="KW-0378">Hydrolase</keyword>
<comment type="similarity">
    <text evidence="2">Belongs to the peptidase M35 family.</text>
</comment>
<comment type="cofactor">
    <cofactor evidence="1">
        <name>Zn(2+)</name>
        <dbReference type="ChEBI" id="CHEBI:29105"/>
    </cofactor>
</comment>
<dbReference type="InterPro" id="IPR029463">
    <property type="entry name" value="Lys_MEP"/>
</dbReference>
<organism evidence="10 11">
    <name type="scientific">Somion occarium</name>
    <dbReference type="NCBI Taxonomy" id="3059160"/>
    <lineage>
        <taxon>Eukaryota</taxon>
        <taxon>Fungi</taxon>
        <taxon>Dikarya</taxon>
        <taxon>Basidiomycota</taxon>
        <taxon>Agaricomycotina</taxon>
        <taxon>Agaricomycetes</taxon>
        <taxon>Polyporales</taxon>
        <taxon>Cerrenaceae</taxon>
        <taxon>Somion</taxon>
    </lineage>
</organism>
<dbReference type="Gene3D" id="3.40.390.10">
    <property type="entry name" value="Collagenase (Catalytic Domain)"/>
    <property type="match status" value="1"/>
</dbReference>
<evidence type="ECO:0000256" key="8">
    <source>
        <dbReference type="SAM" id="SignalP"/>
    </source>
</evidence>
<keyword evidence="4" id="KW-0479">Metal-binding</keyword>
<dbReference type="InterPro" id="IPR024079">
    <property type="entry name" value="MetalloPept_cat_dom_sf"/>
</dbReference>
<evidence type="ECO:0000256" key="6">
    <source>
        <dbReference type="ARBA" id="ARBA00022833"/>
    </source>
</evidence>
<dbReference type="Proteomes" id="UP001497453">
    <property type="component" value="Chromosome 1"/>
</dbReference>
<evidence type="ECO:0000256" key="7">
    <source>
        <dbReference type="ARBA" id="ARBA00023049"/>
    </source>
</evidence>
<gene>
    <name evidence="10" type="ORF">GFSPODELE1_LOCUS132</name>
</gene>
<evidence type="ECO:0000256" key="5">
    <source>
        <dbReference type="ARBA" id="ARBA00022801"/>
    </source>
</evidence>
<reference evidence="11" key="1">
    <citation type="submission" date="2024-04" db="EMBL/GenBank/DDBJ databases">
        <authorList>
            <person name="Shaw F."/>
            <person name="Minotto A."/>
        </authorList>
    </citation>
    <scope>NUCLEOTIDE SEQUENCE [LARGE SCALE GENOMIC DNA]</scope>
</reference>
<dbReference type="Pfam" id="PF14521">
    <property type="entry name" value="Aspzincin_M35"/>
    <property type="match status" value="1"/>
</dbReference>
<evidence type="ECO:0000313" key="11">
    <source>
        <dbReference type="Proteomes" id="UP001497453"/>
    </source>
</evidence>
<dbReference type="Gene3D" id="2.60.40.2970">
    <property type="match status" value="1"/>
</dbReference>
<feature type="chain" id="PRO_5046648402" description="Lysine-specific metallo-endopeptidase domain-containing protein" evidence="8">
    <location>
        <begin position="23"/>
        <end position="354"/>
    </location>
</feature>
<dbReference type="PANTHER" id="PTHR37016">
    <property type="match status" value="1"/>
</dbReference>
<sequence>MFSSAVRSALVVLVASAIAVSATPGLSLKVSGPTDVEGVDKFKVIATIINTGDETLKILNDPLSPLSNLPTETFAISREETGATPKFSGVKVKYVPEIAAKVGDEKAFTILAPGQSVSLEHDLSSAYNFTSSGEGKYTVEANNLFHIVDPATNAPVALRADAEVHSAAITGTLAIARRSNTRLTKRATFTGCSSSQQSTLNTAASSAQSYAASSLSYLQQHTSSTTRYTTWFGTYTAARHSTVLSHYTNLNGNTYSSYHYDCTCTDSGVYAYVYPDDFGHVYLCGVFWQAPNTGTDSRAGTLIHESSHFTSNGGTDDIVYGQTAAKNLAQSNPSQAIINADSHEYFSENNPALA</sequence>
<accession>A0ABP1CH98</accession>
<evidence type="ECO:0000259" key="9">
    <source>
        <dbReference type="SMART" id="SM01351"/>
    </source>
</evidence>
<evidence type="ECO:0000256" key="4">
    <source>
        <dbReference type="ARBA" id="ARBA00022723"/>
    </source>
</evidence>
<dbReference type="InterPro" id="IPR034115">
    <property type="entry name" value="M35_peptidyl-Lys"/>
</dbReference>
<dbReference type="SUPFAM" id="SSF55486">
    <property type="entry name" value="Metalloproteases ('zincins'), catalytic domain"/>
    <property type="match status" value="1"/>
</dbReference>
<keyword evidence="6" id="KW-0862">Zinc</keyword>
<evidence type="ECO:0000313" key="10">
    <source>
        <dbReference type="EMBL" id="CAL1694054.1"/>
    </source>
</evidence>
<keyword evidence="8" id="KW-0732">Signal</keyword>
<proteinExistence type="inferred from homology"/>
<evidence type="ECO:0000256" key="1">
    <source>
        <dbReference type="ARBA" id="ARBA00001947"/>
    </source>
</evidence>